<comment type="caution">
    <text evidence="2">The sequence shown here is derived from an EMBL/GenBank/DDBJ whole genome shotgun (WGS) entry which is preliminary data.</text>
</comment>
<dbReference type="AlphaFoldDB" id="A0A6G1C9M4"/>
<evidence type="ECO:0000256" key="1">
    <source>
        <dbReference type="SAM" id="Phobius"/>
    </source>
</evidence>
<feature type="transmembrane region" description="Helical" evidence="1">
    <location>
        <begin position="84"/>
        <end position="107"/>
    </location>
</feature>
<name>A0A6G1C9M4_9ORYZ</name>
<feature type="transmembrane region" description="Helical" evidence="1">
    <location>
        <begin position="12"/>
        <end position="37"/>
    </location>
</feature>
<keyword evidence="1" id="KW-0812">Transmembrane</keyword>
<dbReference type="EMBL" id="SPHZ02000010">
    <property type="protein sequence ID" value="KAF0896870.1"/>
    <property type="molecule type" value="Genomic_DNA"/>
</dbReference>
<dbReference type="Proteomes" id="UP000479710">
    <property type="component" value="Unassembled WGS sequence"/>
</dbReference>
<feature type="transmembrane region" description="Helical" evidence="1">
    <location>
        <begin position="57"/>
        <end position="78"/>
    </location>
</feature>
<gene>
    <name evidence="2" type="ORF">E2562_029560</name>
</gene>
<proteinExistence type="predicted"/>
<keyword evidence="3" id="KW-1185">Reference proteome</keyword>
<dbReference type="OrthoDB" id="10489772at2759"/>
<protein>
    <submittedName>
        <fullName evidence="2">Uncharacterized protein</fullName>
    </submittedName>
</protein>
<keyword evidence="1" id="KW-1133">Transmembrane helix</keyword>
<sequence>MEVITVCALLLLTLVLVLVCLKQLAVVACFHVLIIYLGRFVLLHGGDDRLRCFRIKVAVGILYLTLSAILFCLFGPVMPPWGAVAAWAMSLAAIELGYAFFFPYSCYHIDDEHEEMMINPTVGVSV</sequence>
<reference evidence="2 3" key="1">
    <citation type="submission" date="2019-11" db="EMBL/GenBank/DDBJ databases">
        <title>Whole genome sequence of Oryza granulata.</title>
        <authorList>
            <person name="Li W."/>
        </authorList>
    </citation>
    <scope>NUCLEOTIDE SEQUENCE [LARGE SCALE GENOMIC DNA]</scope>
    <source>
        <strain evidence="3">cv. Menghai</strain>
        <tissue evidence="2">Leaf</tissue>
    </source>
</reference>
<accession>A0A6G1C9M4</accession>
<evidence type="ECO:0000313" key="2">
    <source>
        <dbReference type="EMBL" id="KAF0896870.1"/>
    </source>
</evidence>
<organism evidence="2 3">
    <name type="scientific">Oryza meyeriana var. granulata</name>
    <dbReference type="NCBI Taxonomy" id="110450"/>
    <lineage>
        <taxon>Eukaryota</taxon>
        <taxon>Viridiplantae</taxon>
        <taxon>Streptophyta</taxon>
        <taxon>Embryophyta</taxon>
        <taxon>Tracheophyta</taxon>
        <taxon>Spermatophyta</taxon>
        <taxon>Magnoliopsida</taxon>
        <taxon>Liliopsida</taxon>
        <taxon>Poales</taxon>
        <taxon>Poaceae</taxon>
        <taxon>BOP clade</taxon>
        <taxon>Oryzoideae</taxon>
        <taxon>Oryzeae</taxon>
        <taxon>Oryzinae</taxon>
        <taxon>Oryza</taxon>
        <taxon>Oryza meyeriana</taxon>
    </lineage>
</organism>
<evidence type="ECO:0000313" key="3">
    <source>
        <dbReference type="Proteomes" id="UP000479710"/>
    </source>
</evidence>
<keyword evidence="1" id="KW-0472">Membrane</keyword>